<proteinExistence type="predicted"/>
<comment type="caution">
    <text evidence="3">The sequence shown here is derived from an EMBL/GenBank/DDBJ whole genome shotgun (WGS) entry which is preliminary data.</text>
</comment>
<feature type="domain" description="YTH" evidence="2">
    <location>
        <begin position="331"/>
        <end position="456"/>
    </location>
</feature>
<evidence type="ECO:0000256" key="1">
    <source>
        <dbReference type="SAM" id="MobiDB-lite"/>
    </source>
</evidence>
<feature type="compositionally biased region" description="Polar residues" evidence="1">
    <location>
        <begin position="108"/>
        <end position="122"/>
    </location>
</feature>
<dbReference type="EMBL" id="BTFZ01000002">
    <property type="protein sequence ID" value="GMM33944.1"/>
    <property type="molecule type" value="Genomic_DNA"/>
</dbReference>
<name>A0AAV5QHU7_9ASCO</name>
<dbReference type="GO" id="GO:0003723">
    <property type="term" value="F:RNA binding"/>
    <property type="evidence" value="ECO:0007669"/>
    <property type="project" value="InterPro"/>
</dbReference>
<gene>
    <name evidence="3" type="ORF">DASC09_012690</name>
</gene>
<dbReference type="AlphaFoldDB" id="A0AAV5QHU7"/>
<sequence>MTAPDNTNPLLIYNSFMSITQNNNYNNEQKNSAPINSTLKRAVERQPLFQLLTLNQKTNDLIKNKTNFLTNSALSLTTKKGNTVNTTRQQHKSLNAFTGTGSPKYDRSQTTPIPESHESLSQSNYLSIGRNSLDGYNTNNNAVHPQDQQMQSPVFNSTVTRRNSEDIYLTKLDTNISHNPKKRHEFPTSPVEFANSIWSPNATTSPTGASFAGLSSSSTPHINSSFHETRLLGDSDYTDCGGVNRFGNESSRYSVNQYELPSSTSSYAPSSQESTFDQHSFTSTYSPISTSFEFARQENTHNYSFKQTTSDEYSHQPGIISPPNFNLHESSRFFNIKLSSVTELQNAFYSKFWSSNNQFINKKLLEVLSTNHPVYLLFSVHGYHSFSGIAQLLSGFQNNLSSDQILFNLQFTFVKEMSLNYFQSLAISAHQHQSVINCADGQEISVLTASTIVEIFKTVHSGQSFLTNN</sequence>
<dbReference type="Gene3D" id="3.10.590.10">
    <property type="entry name" value="ph1033 like domains"/>
    <property type="match status" value="1"/>
</dbReference>
<reference evidence="3 4" key="1">
    <citation type="journal article" date="2023" name="Elife">
        <title>Identification of key yeast species and microbe-microbe interactions impacting larval growth of Drosophila in the wild.</title>
        <authorList>
            <person name="Mure A."/>
            <person name="Sugiura Y."/>
            <person name="Maeda R."/>
            <person name="Honda K."/>
            <person name="Sakurai N."/>
            <person name="Takahashi Y."/>
            <person name="Watada M."/>
            <person name="Katoh T."/>
            <person name="Gotoh A."/>
            <person name="Gotoh Y."/>
            <person name="Taniguchi I."/>
            <person name="Nakamura K."/>
            <person name="Hayashi T."/>
            <person name="Katayama T."/>
            <person name="Uemura T."/>
            <person name="Hattori Y."/>
        </authorList>
    </citation>
    <scope>NUCLEOTIDE SEQUENCE [LARGE SCALE GENOMIC DNA]</scope>
    <source>
        <strain evidence="3 4">SC-9</strain>
    </source>
</reference>
<dbReference type="PROSITE" id="PS50882">
    <property type="entry name" value="YTH"/>
    <property type="match status" value="1"/>
</dbReference>
<dbReference type="Pfam" id="PF04146">
    <property type="entry name" value="YTH"/>
    <property type="match status" value="1"/>
</dbReference>
<evidence type="ECO:0000313" key="4">
    <source>
        <dbReference type="Proteomes" id="UP001360560"/>
    </source>
</evidence>
<evidence type="ECO:0000259" key="2">
    <source>
        <dbReference type="PROSITE" id="PS50882"/>
    </source>
</evidence>
<dbReference type="GeneID" id="90071923"/>
<accession>A0AAV5QHU7</accession>
<keyword evidence="4" id="KW-1185">Reference proteome</keyword>
<evidence type="ECO:0000313" key="3">
    <source>
        <dbReference type="EMBL" id="GMM33944.1"/>
    </source>
</evidence>
<protein>
    <submittedName>
        <fullName evidence="3">mRNA-binding phosphate metabolism regulator</fullName>
    </submittedName>
</protein>
<feature type="region of interest" description="Disordered" evidence="1">
    <location>
        <begin position="93"/>
        <end position="122"/>
    </location>
</feature>
<dbReference type="Proteomes" id="UP001360560">
    <property type="component" value="Unassembled WGS sequence"/>
</dbReference>
<dbReference type="RefSeq" id="XP_064850944.1">
    <property type="nucleotide sequence ID" value="XM_064994872.1"/>
</dbReference>
<dbReference type="InterPro" id="IPR007275">
    <property type="entry name" value="YTH_domain"/>
</dbReference>
<organism evidence="3 4">
    <name type="scientific">Saccharomycopsis crataegensis</name>
    <dbReference type="NCBI Taxonomy" id="43959"/>
    <lineage>
        <taxon>Eukaryota</taxon>
        <taxon>Fungi</taxon>
        <taxon>Dikarya</taxon>
        <taxon>Ascomycota</taxon>
        <taxon>Saccharomycotina</taxon>
        <taxon>Saccharomycetes</taxon>
        <taxon>Saccharomycopsidaceae</taxon>
        <taxon>Saccharomycopsis</taxon>
    </lineage>
</organism>